<organism evidence="1 2">
    <name type="scientific">Rheinheimera mesophila</name>
    <dbReference type="NCBI Taxonomy" id="1547515"/>
    <lineage>
        <taxon>Bacteria</taxon>
        <taxon>Pseudomonadati</taxon>
        <taxon>Pseudomonadota</taxon>
        <taxon>Gammaproteobacteria</taxon>
        <taxon>Chromatiales</taxon>
        <taxon>Chromatiaceae</taxon>
        <taxon>Rheinheimera</taxon>
    </lineage>
</organism>
<dbReference type="Proteomes" id="UP000276260">
    <property type="component" value="Unassembled WGS sequence"/>
</dbReference>
<name>A0A3P3QF52_9GAMM</name>
<dbReference type="OrthoDB" id="9790826at2"/>
<dbReference type="InterPro" id="IPR038604">
    <property type="entry name" value="HopJ_sf"/>
</dbReference>
<protein>
    <submittedName>
        <fullName evidence="1">Type III effector</fullName>
    </submittedName>
</protein>
<accession>A0A3P3QF52</accession>
<evidence type="ECO:0000313" key="1">
    <source>
        <dbReference type="EMBL" id="RRJ19837.1"/>
    </source>
</evidence>
<dbReference type="Gene3D" id="3.20.160.10">
    <property type="entry name" value="vpa0580 domain like"/>
    <property type="match status" value="1"/>
</dbReference>
<sequence length="115" mass="13034">MLENFFRQLTTEPDSISFSQSIELIESLYQFTETAFRNGTKHNAAGENNGSCKIFAFALLHRLSEPQTLQMFGDYYRKDVLLSPAGADHANIRQFMQYGWDGIEFEGQALSPKSA</sequence>
<dbReference type="EMBL" id="RRCF01000004">
    <property type="protein sequence ID" value="RRJ19837.1"/>
    <property type="molecule type" value="Genomic_DNA"/>
</dbReference>
<evidence type="ECO:0000313" key="2">
    <source>
        <dbReference type="Proteomes" id="UP000276260"/>
    </source>
</evidence>
<comment type="caution">
    <text evidence="1">The sequence shown here is derived from an EMBL/GenBank/DDBJ whole genome shotgun (WGS) entry which is preliminary data.</text>
</comment>
<gene>
    <name evidence="1" type="ORF">EIK76_13440</name>
</gene>
<keyword evidence="2" id="KW-1185">Reference proteome</keyword>
<dbReference type="InterPro" id="IPR014984">
    <property type="entry name" value="HopJ"/>
</dbReference>
<proteinExistence type="predicted"/>
<dbReference type="AlphaFoldDB" id="A0A3P3QF52"/>
<dbReference type="RefSeq" id="WP_082101743.1">
    <property type="nucleotide sequence ID" value="NZ_RRCF01000004.1"/>
</dbReference>
<dbReference type="Pfam" id="PF08888">
    <property type="entry name" value="HopJ"/>
    <property type="match status" value="1"/>
</dbReference>
<reference evidence="1 2" key="1">
    <citation type="submission" date="2018-11" db="EMBL/GenBank/DDBJ databases">
        <title>Draft genome analysis of Rheinheimera mesophila isolated from an industrial waste site.</title>
        <authorList>
            <person name="Yu Q."/>
            <person name="Qi Y."/>
            <person name="Zhang H."/>
            <person name="Lu Y."/>
            <person name="Pu J."/>
        </authorList>
    </citation>
    <scope>NUCLEOTIDE SEQUENCE [LARGE SCALE GENOMIC DNA]</scope>
    <source>
        <strain evidence="1 2">IITR13</strain>
    </source>
</reference>